<dbReference type="EMBL" id="JAGGLR010000002">
    <property type="protein sequence ID" value="MBP2060179.1"/>
    <property type="molecule type" value="Genomic_DNA"/>
</dbReference>
<reference evidence="2" key="1">
    <citation type="submission" date="2014-05" db="EMBL/GenBank/DDBJ databases">
        <authorList>
            <person name="Horn Fabian"/>
        </authorList>
    </citation>
    <scope>NUCLEOTIDE SEQUENCE</scope>
</reference>
<dbReference type="InterPro" id="IPR011330">
    <property type="entry name" value="Glyco_hydro/deAcase_b/a-brl"/>
</dbReference>
<sequence length="305" mass="34731">MPTEQEPWQWDEDTWRGHAERVRAGRDLTPRTWPGGARMAVALSFDPDHETIPLRDGETSAGAMARGEFGSRVGARRILRLLDEFRIPATFFIPAVSALLHPREAKDYAAAGHEIGAHGWIHERNALLSPKDERELTHRSVDVLEGLSGQRPVGIRTPSADFSDSTIEIMQELAFRYDSSLMADDMPYEILSNGRPTGIVELPMEWIRDDAPYFTMTRYGPYRPYTSPRTWVEIMKDEFDSAYADGAVFQLICHPHIIGHRSRMFALRQLVEHIQAHEGVWFATHADIADHVWRSPRREGAHRAV</sequence>
<protein>
    <submittedName>
        <fullName evidence="3">Peptidoglycan/xylan/chitin deacetylase (PgdA/CDA1 family)</fullName>
    </submittedName>
    <submittedName>
        <fullName evidence="2">Polysaccharide deacetylase</fullName>
    </submittedName>
</protein>
<dbReference type="RefSeq" id="WP_044578400.1">
    <property type="nucleotide sequence ID" value="NZ_BAABDR010000055.1"/>
</dbReference>
<reference evidence="3 4" key="2">
    <citation type="submission" date="2021-03" db="EMBL/GenBank/DDBJ databases">
        <title>Genomic Encyclopedia of Type Strains, Phase IV (KMG-IV): sequencing the most valuable type-strain genomes for metagenomic binning, comparative biology and taxonomic classification.</title>
        <authorList>
            <person name="Goeker M."/>
        </authorList>
    </citation>
    <scope>NUCLEOTIDE SEQUENCE [LARGE SCALE GENOMIC DNA]</scope>
    <source>
        <strain evidence="3 4">DSM 41954</strain>
    </source>
</reference>
<dbReference type="AlphaFoldDB" id="A0A060ZZW3"/>
<dbReference type="PROSITE" id="PS51677">
    <property type="entry name" value="NODB"/>
    <property type="match status" value="1"/>
</dbReference>
<evidence type="ECO:0000259" key="1">
    <source>
        <dbReference type="PROSITE" id="PS51677"/>
    </source>
</evidence>
<dbReference type="PANTHER" id="PTHR47561:SF1">
    <property type="entry name" value="POLYSACCHARIDE DEACETYLASE FAMILY PROTEIN (AFU_ORTHOLOGUE AFUA_6G05030)"/>
    <property type="match status" value="1"/>
</dbReference>
<evidence type="ECO:0000313" key="3">
    <source>
        <dbReference type="EMBL" id="MBP2060179.1"/>
    </source>
</evidence>
<proteinExistence type="predicted"/>
<keyword evidence="4" id="KW-1185">Reference proteome</keyword>
<gene>
    <name evidence="3" type="ORF">J2Z30_001177</name>
    <name evidence="2" type="ORF">SIRAN8111</name>
</gene>
<feature type="domain" description="NodB homology" evidence="1">
    <location>
        <begin position="60"/>
        <end position="305"/>
    </location>
</feature>
<dbReference type="SUPFAM" id="SSF88713">
    <property type="entry name" value="Glycoside hydrolase/deacetylase"/>
    <property type="match status" value="1"/>
</dbReference>
<dbReference type="Gene3D" id="3.20.20.370">
    <property type="entry name" value="Glycoside hydrolase/deacetylase"/>
    <property type="match status" value="1"/>
</dbReference>
<name>A0A060ZZW3_9ACTN</name>
<dbReference type="HOGENOM" id="CLU_029940_1_1_11"/>
<accession>A0A060ZZW3</accession>
<dbReference type="CDD" id="cd10938">
    <property type="entry name" value="CE4_HpPgdA_like"/>
    <property type="match status" value="1"/>
</dbReference>
<dbReference type="InterPro" id="IPR037950">
    <property type="entry name" value="PgdA-like"/>
</dbReference>
<dbReference type="GO" id="GO:0016810">
    <property type="term" value="F:hydrolase activity, acting on carbon-nitrogen (but not peptide) bonds"/>
    <property type="evidence" value="ECO:0007669"/>
    <property type="project" value="InterPro"/>
</dbReference>
<dbReference type="Pfam" id="PF01522">
    <property type="entry name" value="Polysacc_deac_1"/>
    <property type="match status" value="1"/>
</dbReference>
<organism evidence="2">
    <name type="scientific">Streptomyces iranensis</name>
    <dbReference type="NCBI Taxonomy" id="576784"/>
    <lineage>
        <taxon>Bacteria</taxon>
        <taxon>Bacillati</taxon>
        <taxon>Actinomycetota</taxon>
        <taxon>Actinomycetes</taxon>
        <taxon>Kitasatosporales</taxon>
        <taxon>Streptomycetaceae</taxon>
        <taxon>Streptomyces</taxon>
        <taxon>Streptomyces violaceusniger group</taxon>
    </lineage>
</organism>
<dbReference type="GO" id="GO:0005975">
    <property type="term" value="P:carbohydrate metabolic process"/>
    <property type="evidence" value="ECO:0007669"/>
    <property type="project" value="InterPro"/>
</dbReference>
<dbReference type="PANTHER" id="PTHR47561">
    <property type="entry name" value="POLYSACCHARIDE DEACETYLASE FAMILY PROTEIN (AFU_ORTHOLOGUE AFUA_6G05030)"/>
    <property type="match status" value="1"/>
</dbReference>
<evidence type="ECO:0000313" key="4">
    <source>
        <dbReference type="Proteomes" id="UP000756710"/>
    </source>
</evidence>
<dbReference type="EMBL" id="LK022848">
    <property type="protein sequence ID" value="CDR13718.1"/>
    <property type="molecule type" value="Genomic_DNA"/>
</dbReference>
<dbReference type="Proteomes" id="UP000756710">
    <property type="component" value="Unassembled WGS sequence"/>
</dbReference>
<dbReference type="InterPro" id="IPR002509">
    <property type="entry name" value="NODB_dom"/>
</dbReference>
<evidence type="ECO:0000313" key="2">
    <source>
        <dbReference type="EMBL" id="CDR13718.1"/>
    </source>
</evidence>